<dbReference type="GO" id="GO:0046656">
    <property type="term" value="P:folic acid biosynthetic process"/>
    <property type="evidence" value="ECO:0007669"/>
    <property type="project" value="UniProtKB-KW"/>
</dbReference>
<organism evidence="11 12">
    <name type="scientific">Desulfohalobium retbaense (strain ATCC 49708 / DSM 5692 / JCM 16813 / HR100)</name>
    <dbReference type="NCBI Taxonomy" id="485915"/>
    <lineage>
        <taxon>Bacteria</taxon>
        <taxon>Pseudomonadati</taxon>
        <taxon>Thermodesulfobacteriota</taxon>
        <taxon>Desulfovibrionia</taxon>
        <taxon>Desulfovibrionales</taxon>
        <taxon>Desulfohalobiaceae</taxon>
        <taxon>Desulfohalobium</taxon>
    </lineage>
</organism>
<dbReference type="STRING" id="485915.Dret_1726"/>
<dbReference type="EC" id="2.5.1.15" evidence="4 9"/>
<dbReference type="UniPathway" id="UPA00077">
    <property type="reaction ID" value="UER00156"/>
</dbReference>
<dbReference type="eggNOG" id="COG0294">
    <property type="taxonomic scope" value="Bacteria"/>
</dbReference>
<gene>
    <name evidence="11" type="ordered locus">Dret_1726</name>
</gene>
<comment type="pathway">
    <text evidence="3 9">Cofactor biosynthesis; tetrahydrofolate biosynthesis; 7,8-dihydrofolate from 2-amino-4-hydroxy-6-hydroxymethyl-7,8-dihydropteridine diphosphate and 4-aminobenzoate: step 1/2.</text>
</comment>
<evidence type="ECO:0000256" key="8">
    <source>
        <dbReference type="ARBA" id="ARBA00022909"/>
    </source>
</evidence>
<dbReference type="NCBIfam" id="TIGR01496">
    <property type="entry name" value="DHPS"/>
    <property type="match status" value="1"/>
</dbReference>
<evidence type="ECO:0000259" key="10">
    <source>
        <dbReference type="PROSITE" id="PS50972"/>
    </source>
</evidence>
<keyword evidence="7 9" id="KW-0460">Magnesium</keyword>
<dbReference type="KEGG" id="drt:Dret_1726"/>
<evidence type="ECO:0000256" key="1">
    <source>
        <dbReference type="ARBA" id="ARBA00000012"/>
    </source>
</evidence>
<keyword evidence="12" id="KW-1185">Reference proteome</keyword>
<dbReference type="GO" id="GO:0005829">
    <property type="term" value="C:cytosol"/>
    <property type="evidence" value="ECO:0007669"/>
    <property type="project" value="TreeGrafter"/>
</dbReference>
<dbReference type="OrthoDB" id="9811744at2"/>
<dbReference type="Gene3D" id="3.20.20.20">
    <property type="entry name" value="Dihydropteroate synthase-like"/>
    <property type="match status" value="1"/>
</dbReference>
<evidence type="ECO:0000256" key="7">
    <source>
        <dbReference type="ARBA" id="ARBA00022842"/>
    </source>
</evidence>
<dbReference type="CDD" id="cd00739">
    <property type="entry name" value="DHPS"/>
    <property type="match status" value="1"/>
</dbReference>
<dbReference type="InterPro" id="IPR011005">
    <property type="entry name" value="Dihydropteroate_synth-like_sf"/>
</dbReference>
<name>C8X3L3_DESRD</name>
<reference evidence="12" key="1">
    <citation type="submission" date="2009-09" db="EMBL/GenBank/DDBJ databases">
        <title>The complete chromosome of Desulfohalobium retbaense DSM 5692.</title>
        <authorList>
            <consortium name="US DOE Joint Genome Institute (JGI-PGF)"/>
            <person name="Lucas S."/>
            <person name="Copeland A."/>
            <person name="Lapidus A."/>
            <person name="Glavina del Rio T."/>
            <person name="Dalin E."/>
            <person name="Tice H."/>
            <person name="Bruce D."/>
            <person name="Goodwin L."/>
            <person name="Pitluck S."/>
            <person name="Kyrpides N."/>
            <person name="Mavromatis K."/>
            <person name="Ivanova N."/>
            <person name="Mikhailova N."/>
            <person name="Munk A.C."/>
            <person name="Brettin T."/>
            <person name="Detter J.C."/>
            <person name="Han C."/>
            <person name="Tapia R."/>
            <person name="Larimer F."/>
            <person name="Land M."/>
            <person name="Hauser L."/>
            <person name="Markowitz V."/>
            <person name="Cheng J.-F."/>
            <person name="Hugenholtz P."/>
            <person name="Woyke T."/>
            <person name="Wu D."/>
            <person name="Spring S."/>
            <person name="Klenk H.-P."/>
            <person name="Eisen J.A."/>
        </authorList>
    </citation>
    <scope>NUCLEOTIDE SEQUENCE [LARGE SCALE GENOMIC DNA]</scope>
    <source>
        <strain evidence="12">DSM 5692</strain>
    </source>
</reference>
<dbReference type="InterPro" id="IPR000489">
    <property type="entry name" value="Pterin-binding_dom"/>
</dbReference>
<evidence type="ECO:0000256" key="9">
    <source>
        <dbReference type="RuleBase" id="RU361205"/>
    </source>
</evidence>
<dbReference type="EMBL" id="CP001734">
    <property type="protein sequence ID" value="ACV69010.1"/>
    <property type="molecule type" value="Genomic_DNA"/>
</dbReference>
<dbReference type="GO" id="GO:0046872">
    <property type="term" value="F:metal ion binding"/>
    <property type="evidence" value="ECO:0007669"/>
    <property type="project" value="UniProtKB-KW"/>
</dbReference>
<comment type="catalytic activity">
    <reaction evidence="1">
        <text>(7,8-dihydropterin-6-yl)methyl diphosphate + 4-aminobenzoate = 7,8-dihydropteroate + diphosphate</text>
        <dbReference type="Rhea" id="RHEA:19949"/>
        <dbReference type="ChEBI" id="CHEBI:17836"/>
        <dbReference type="ChEBI" id="CHEBI:17839"/>
        <dbReference type="ChEBI" id="CHEBI:33019"/>
        <dbReference type="ChEBI" id="CHEBI:72950"/>
        <dbReference type="EC" id="2.5.1.15"/>
    </reaction>
</comment>
<dbReference type="InterPro" id="IPR006390">
    <property type="entry name" value="DHP_synth_dom"/>
</dbReference>
<dbReference type="AlphaFoldDB" id="C8X3L3"/>
<keyword evidence="6 9" id="KW-0479">Metal-binding</keyword>
<feature type="domain" description="Pterin-binding" evidence="10">
    <location>
        <begin position="25"/>
        <end position="279"/>
    </location>
</feature>
<comment type="function">
    <text evidence="9">Catalyzes the condensation of para-aminobenzoate (pABA) with 6-hydroxymethyl-7,8-dihydropterin diphosphate (DHPt-PP) to form 7,8-dihydropteroate (H2Pte), the immediate precursor of folate derivatives.</text>
</comment>
<dbReference type="SUPFAM" id="SSF51717">
    <property type="entry name" value="Dihydropteroate synthetase-like"/>
    <property type="match status" value="1"/>
</dbReference>
<sequence>MNESPGSTTPIWRVAGGRVVHPAPFCILGILNATPDSFYDGGRYDRPDTAVAQAVHILDAGADILDIGGESTRPYAEPVGAAEEIERVVPVIGEVLERSPEALISVDTYKGATAEAALQAGACIVNDVSGCRYDPALLPVLTSCRPGYVLMHSQGRPSDMQDAPRYGDVVDEVMAFFVDRMQWLTGQGLPEEHIVLDPGIGFGKTLEHNLALLRHVERLQTLGRPVLMGLSNKSLWSKLLGLEGAEREWATQVATALLAARGVTLHRVHDAGRSRQSLQLMQAITPTAP</sequence>
<dbReference type="Pfam" id="PF00809">
    <property type="entry name" value="Pterin_bind"/>
    <property type="match status" value="1"/>
</dbReference>
<reference evidence="11 12" key="2">
    <citation type="journal article" date="2010" name="Stand. Genomic Sci.">
        <title>Complete genome sequence of Desulfohalobium retbaense type strain (HR(100)).</title>
        <authorList>
            <person name="Spring S."/>
            <person name="Nolan M."/>
            <person name="Lapidus A."/>
            <person name="Glavina Del Rio T."/>
            <person name="Copeland A."/>
            <person name="Tice H."/>
            <person name="Cheng J.F."/>
            <person name="Lucas S."/>
            <person name="Land M."/>
            <person name="Chen F."/>
            <person name="Bruce D."/>
            <person name="Goodwin L."/>
            <person name="Pitluck S."/>
            <person name="Ivanova N."/>
            <person name="Mavromatis K."/>
            <person name="Mikhailova N."/>
            <person name="Pati A."/>
            <person name="Chen A."/>
            <person name="Palaniappan K."/>
            <person name="Hauser L."/>
            <person name="Chang Y.J."/>
            <person name="Jeffries C.D."/>
            <person name="Munk C."/>
            <person name="Kiss H."/>
            <person name="Chain P."/>
            <person name="Han C."/>
            <person name="Brettin T."/>
            <person name="Detter J.C."/>
            <person name="Schuler E."/>
            <person name="Goker M."/>
            <person name="Rohde M."/>
            <person name="Bristow J."/>
            <person name="Eisen J.A."/>
            <person name="Markowitz V."/>
            <person name="Hugenholtz P."/>
            <person name="Kyrpides N.C."/>
            <person name="Klenk H.P."/>
        </authorList>
    </citation>
    <scope>NUCLEOTIDE SEQUENCE [LARGE SCALE GENOMIC DNA]</scope>
    <source>
        <strain evidence="11 12">DSM 5692</strain>
    </source>
</reference>
<protein>
    <recommendedName>
        <fullName evidence="4 9">Dihydropteroate synthase</fullName>
        <shortName evidence="9">DHPS</shortName>
        <ecNumber evidence="4 9">2.5.1.15</ecNumber>
    </recommendedName>
    <alternativeName>
        <fullName evidence="9">Dihydropteroate pyrophosphorylase</fullName>
    </alternativeName>
</protein>
<accession>C8X3L3</accession>
<dbReference type="Proteomes" id="UP000001052">
    <property type="component" value="Chromosome"/>
</dbReference>
<evidence type="ECO:0000313" key="12">
    <source>
        <dbReference type="Proteomes" id="UP000001052"/>
    </source>
</evidence>
<dbReference type="HOGENOM" id="CLU_008023_0_2_7"/>
<evidence type="ECO:0000256" key="3">
    <source>
        <dbReference type="ARBA" id="ARBA00004763"/>
    </source>
</evidence>
<evidence type="ECO:0000256" key="5">
    <source>
        <dbReference type="ARBA" id="ARBA00022679"/>
    </source>
</evidence>
<dbReference type="PANTHER" id="PTHR20941:SF1">
    <property type="entry name" value="FOLIC ACID SYNTHESIS PROTEIN FOL1"/>
    <property type="match status" value="1"/>
</dbReference>
<dbReference type="RefSeq" id="WP_015752153.1">
    <property type="nucleotide sequence ID" value="NC_013223.1"/>
</dbReference>
<dbReference type="PROSITE" id="PS00793">
    <property type="entry name" value="DHPS_2"/>
    <property type="match status" value="1"/>
</dbReference>
<dbReference type="GO" id="GO:0046654">
    <property type="term" value="P:tetrahydrofolate biosynthetic process"/>
    <property type="evidence" value="ECO:0007669"/>
    <property type="project" value="UniProtKB-UniPathway"/>
</dbReference>
<dbReference type="PROSITE" id="PS50972">
    <property type="entry name" value="PTERIN_BINDING"/>
    <property type="match status" value="1"/>
</dbReference>
<dbReference type="PROSITE" id="PS00792">
    <property type="entry name" value="DHPS_1"/>
    <property type="match status" value="1"/>
</dbReference>
<comment type="cofactor">
    <cofactor evidence="2 9">
        <name>Mg(2+)</name>
        <dbReference type="ChEBI" id="CHEBI:18420"/>
    </cofactor>
</comment>
<evidence type="ECO:0000256" key="6">
    <source>
        <dbReference type="ARBA" id="ARBA00022723"/>
    </source>
</evidence>
<proteinExistence type="inferred from homology"/>
<dbReference type="PANTHER" id="PTHR20941">
    <property type="entry name" value="FOLATE SYNTHESIS PROTEINS"/>
    <property type="match status" value="1"/>
</dbReference>
<keyword evidence="5 9" id="KW-0808">Transferase</keyword>
<evidence type="ECO:0000256" key="2">
    <source>
        <dbReference type="ARBA" id="ARBA00001946"/>
    </source>
</evidence>
<comment type="similarity">
    <text evidence="9">Belongs to the DHPS family.</text>
</comment>
<evidence type="ECO:0000256" key="4">
    <source>
        <dbReference type="ARBA" id="ARBA00012458"/>
    </source>
</evidence>
<dbReference type="InterPro" id="IPR045031">
    <property type="entry name" value="DHP_synth-like"/>
</dbReference>
<keyword evidence="8 9" id="KW-0289">Folate biosynthesis</keyword>
<dbReference type="GO" id="GO:0004156">
    <property type="term" value="F:dihydropteroate synthase activity"/>
    <property type="evidence" value="ECO:0007669"/>
    <property type="project" value="UniProtKB-EC"/>
</dbReference>
<evidence type="ECO:0000313" key="11">
    <source>
        <dbReference type="EMBL" id="ACV69010.1"/>
    </source>
</evidence>